<evidence type="ECO:0000313" key="2">
    <source>
        <dbReference type="EMBL" id="QRG09017.1"/>
    </source>
</evidence>
<name>A0A974PSL8_9HYPH</name>
<reference evidence="2 3" key="1">
    <citation type="submission" date="2020-10" db="EMBL/GenBank/DDBJ databases">
        <title>Degradation of 1,4-Dioxane by Xanthobacter sp. YN2, via a Novel Group-2 Soluble Di-Iron Monooxygenase.</title>
        <authorList>
            <person name="Ma F."/>
            <person name="Wang Y."/>
            <person name="Yang J."/>
            <person name="Guo H."/>
            <person name="Su D."/>
            <person name="Yu L."/>
        </authorList>
    </citation>
    <scope>NUCLEOTIDE SEQUENCE [LARGE SCALE GENOMIC DNA]</scope>
    <source>
        <strain evidence="2 3">YN2</strain>
    </source>
</reference>
<proteinExistence type="predicted"/>
<accession>A0A974PSL8</accession>
<evidence type="ECO:0000313" key="3">
    <source>
        <dbReference type="Proteomes" id="UP000596427"/>
    </source>
</evidence>
<feature type="signal peptide" evidence="1">
    <location>
        <begin position="1"/>
        <end position="25"/>
    </location>
</feature>
<evidence type="ECO:0000256" key="1">
    <source>
        <dbReference type="SAM" id="SignalP"/>
    </source>
</evidence>
<dbReference type="EMBL" id="CP063362">
    <property type="protein sequence ID" value="QRG09017.1"/>
    <property type="molecule type" value="Genomic_DNA"/>
</dbReference>
<protein>
    <submittedName>
        <fullName evidence="2">Uncharacterized protein</fullName>
    </submittedName>
</protein>
<gene>
    <name evidence="2" type="ORF">EZH22_12535</name>
</gene>
<dbReference type="AlphaFoldDB" id="A0A974PSL8"/>
<keyword evidence="1" id="KW-0732">Signal</keyword>
<dbReference type="RefSeq" id="WP_203195934.1">
    <property type="nucleotide sequence ID" value="NZ_CP063362.1"/>
</dbReference>
<organism evidence="2 3">
    <name type="scientific">Xanthobacter dioxanivorans</name>
    <dbReference type="NCBI Taxonomy" id="2528964"/>
    <lineage>
        <taxon>Bacteria</taxon>
        <taxon>Pseudomonadati</taxon>
        <taxon>Pseudomonadota</taxon>
        <taxon>Alphaproteobacteria</taxon>
        <taxon>Hyphomicrobiales</taxon>
        <taxon>Xanthobacteraceae</taxon>
        <taxon>Xanthobacter</taxon>
    </lineage>
</organism>
<sequence length="188" mass="19972">MSVRTLAVALFGATMATTAPLAASAQEATPVRYLAPPAVAQSEGSYVEECAPPLAMLADRLEMARQNYTGARLRLVLAAALSVQETAIGITVEQQEDWRRYTNALLALVPERERMLALLGAADGKDDPKGPEAFGRAEAVADTLIAYTTKAQALKSAVANLRGKLSPQQLEAARIPRLQPGITGVEPF</sequence>
<feature type="chain" id="PRO_5036871322" evidence="1">
    <location>
        <begin position="26"/>
        <end position="188"/>
    </location>
</feature>
<dbReference type="KEGG" id="xdi:EZH22_12535"/>
<dbReference type="Proteomes" id="UP000596427">
    <property type="component" value="Chromosome"/>
</dbReference>
<keyword evidence="3" id="KW-1185">Reference proteome</keyword>